<comment type="caution">
    <text evidence="1">The sequence shown here is derived from an EMBL/GenBank/DDBJ whole genome shotgun (WGS) entry which is preliminary data.</text>
</comment>
<keyword evidence="2" id="KW-1185">Reference proteome</keyword>
<organism evidence="1 2">
    <name type="scientific">Meganyctiphanes norvegica</name>
    <name type="common">Northern krill</name>
    <name type="synonym">Thysanopoda norvegica</name>
    <dbReference type="NCBI Taxonomy" id="48144"/>
    <lineage>
        <taxon>Eukaryota</taxon>
        <taxon>Metazoa</taxon>
        <taxon>Ecdysozoa</taxon>
        <taxon>Arthropoda</taxon>
        <taxon>Crustacea</taxon>
        <taxon>Multicrustacea</taxon>
        <taxon>Malacostraca</taxon>
        <taxon>Eumalacostraca</taxon>
        <taxon>Eucarida</taxon>
        <taxon>Euphausiacea</taxon>
        <taxon>Euphausiidae</taxon>
        <taxon>Meganyctiphanes</taxon>
    </lineage>
</organism>
<sequence length="191" mass="21823">MPWLNCNTVSPTLRSSDLSYALSKVSSCLFFISSVNLLLICQGTSYMPNRLCSIKFLPANKGNKVVVLDRDTYISKVKEILDDTNDYEPLRKNPIKEEQTYYNSVLKKIYECMHGKDSTPKRFKSCLAKLAYLYLLPKIHKKPFSFRPIVSQDRTFTTPKAKHLADILSPLLGTYSIAHKHNSVQLKSLLQ</sequence>
<evidence type="ECO:0000313" key="2">
    <source>
        <dbReference type="Proteomes" id="UP001497623"/>
    </source>
</evidence>
<gene>
    <name evidence="1" type="ORF">MNOR_LOCUS11472</name>
</gene>
<dbReference type="Proteomes" id="UP001497623">
    <property type="component" value="Unassembled WGS sequence"/>
</dbReference>
<name>A0AAV2QDK9_MEGNR</name>
<dbReference type="EMBL" id="CAXKWB010006042">
    <property type="protein sequence ID" value="CAL4081107.1"/>
    <property type="molecule type" value="Genomic_DNA"/>
</dbReference>
<feature type="non-terminal residue" evidence="1">
    <location>
        <position position="191"/>
    </location>
</feature>
<accession>A0AAV2QDK9</accession>
<dbReference type="AlphaFoldDB" id="A0AAV2QDK9"/>
<proteinExistence type="predicted"/>
<evidence type="ECO:0000313" key="1">
    <source>
        <dbReference type="EMBL" id="CAL4081107.1"/>
    </source>
</evidence>
<reference evidence="1 2" key="1">
    <citation type="submission" date="2024-05" db="EMBL/GenBank/DDBJ databases">
        <authorList>
            <person name="Wallberg A."/>
        </authorList>
    </citation>
    <scope>NUCLEOTIDE SEQUENCE [LARGE SCALE GENOMIC DNA]</scope>
</reference>
<protein>
    <submittedName>
        <fullName evidence="1">Uncharacterized protein</fullName>
    </submittedName>
</protein>